<keyword evidence="2" id="KW-0472">Membrane</keyword>
<organism evidence="3 4">
    <name type="scientific">Actinomadura algeriensis</name>
    <dbReference type="NCBI Taxonomy" id="1679523"/>
    <lineage>
        <taxon>Bacteria</taxon>
        <taxon>Bacillati</taxon>
        <taxon>Actinomycetota</taxon>
        <taxon>Actinomycetes</taxon>
        <taxon>Streptosporangiales</taxon>
        <taxon>Thermomonosporaceae</taxon>
        <taxon>Actinomadura</taxon>
    </lineage>
</organism>
<accession>A0ABR9JQE1</accession>
<feature type="transmembrane region" description="Helical" evidence="2">
    <location>
        <begin position="38"/>
        <end position="60"/>
    </location>
</feature>
<evidence type="ECO:0000256" key="2">
    <source>
        <dbReference type="SAM" id="Phobius"/>
    </source>
</evidence>
<comment type="caution">
    <text evidence="3">The sequence shown here is derived from an EMBL/GenBank/DDBJ whole genome shotgun (WGS) entry which is preliminary data.</text>
</comment>
<dbReference type="Proteomes" id="UP000627838">
    <property type="component" value="Unassembled WGS sequence"/>
</dbReference>
<feature type="compositionally biased region" description="Basic and acidic residues" evidence="1">
    <location>
        <begin position="272"/>
        <end position="281"/>
    </location>
</feature>
<gene>
    <name evidence="3" type="ORF">H4W34_002628</name>
</gene>
<keyword evidence="4" id="KW-1185">Reference proteome</keyword>
<evidence type="ECO:0000313" key="4">
    <source>
        <dbReference type="Proteomes" id="UP000627838"/>
    </source>
</evidence>
<feature type="region of interest" description="Disordered" evidence="1">
    <location>
        <begin position="204"/>
        <end position="281"/>
    </location>
</feature>
<dbReference type="RefSeq" id="WP_192759438.1">
    <property type="nucleotide sequence ID" value="NZ_JADBDZ010000001.1"/>
</dbReference>
<reference evidence="3 4" key="1">
    <citation type="submission" date="2020-10" db="EMBL/GenBank/DDBJ databases">
        <title>Sequencing the genomes of 1000 actinobacteria strains.</title>
        <authorList>
            <person name="Klenk H.-P."/>
        </authorList>
    </citation>
    <scope>NUCLEOTIDE SEQUENCE [LARGE SCALE GENOMIC DNA]</scope>
    <source>
        <strain evidence="3 4">DSM 46744</strain>
    </source>
</reference>
<protein>
    <submittedName>
        <fullName evidence="3">Uncharacterized protein</fullName>
    </submittedName>
</protein>
<dbReference type="EMBL" id="JADBDZ010000001">
    <property type="protein sequence ID" value="MBE1532795.1"/>
    <property type="molecule type" value="Genomic_DNA"/>
</dbReference>
<evidence type="ECO:0000256" key="1">
    <source>
        <dbReference type="SAM" id="MobiDB-lite"/>
    </source>
</evidence>
<keyword evidence="2" id="KW-1133">Transmembrane helix</keyword>
<evidence type="ECO:0000313" key="3">
    <source>
        <dbReference type="EMBL" id="MBE1532795.1"/>
    </source>
</evidence>
<sequence length="281" mass="29799">MIIEMLLAALIGGAIGIAELVARHRDKPLAALLSSGGLLFVFVNVSASVLALIAITAAGWRFGLPATMPGSALTVVRVMVAGLGSAIVLRTSVSPAQSTASGTGPIIVLNGILRIADGELERKRGLSRLSRDDLAGLSFERDHAALAELCCHLMREFDLAEAQRLGALAAELTDRDDLTDADKLDCWGLELTRLVGERALRQAARRLRDRPRAQPRPAAAEPERPVPAPEPEQEREPAMEPVGAGQIRPPSKPPAKHAPAKPSRFASSAGGRTERKSFGDV</sequence>
<feature type="transmembrane region" description="Helical" evidence="2">
    <location>
        <begin position="72"/>
        <end position="89"/>
    </location>
</feature>
<name>A0ABR9JQE1_9ACTN</name>
<proteinExistence type="predicted"/>
<keyword evidence="2" id="KW-0812">Transmembrane</keyword>